<protein>
    <submittedName>
        <fullName evidence="4">DUF1542 domain-containing protein</fullName>
    </submittedName>
</protein>
<evidence type="ECO:0000313" key="5">
    <source>
        <dbReference type="Proteomes" id="UP001596158"/>
    </source>
</evidence>
<feature type="domain" description="DUF1542" evidence="3">
    <location>
        <begin position="76"/>
        <end position="148"/>
    </location>
</feature>
<feature type="domain" description="DUF1542" evidence="3">
    <location>
        <begin position="221"/>
        <end position="287"/>
    </location>
</feature>
<evidence type="ECO:0000256" key="1">
    <source>
        <dbReference type="SAM" id="Coils"/>
    </source>
</evidence>
<dbReference type="RefSeq" id="WP_137600669.1">
    <property type="nucleotide sequence ID" value="NZ_BJDT01000005.1"/>
</dbReference>
<accession>A0ABW1RS33</accession>
<feature type="domain" description="DUF1542" evidence="3">
    <location>
        <begin position="784"/>
        <end position="854"/>
    </location>
</feature>
<dbReference type="Pfam" id="PF07564">
    <property type="entry name" value="DUF1542"/>
    <property type="match status" value="10"/>
</dbReference>
<dbReference type="InterPro" id="IPR011439">
    <property type="entry name" value="DUF1542"/>
</dbReference>
<feature type="coiled-coil region" evidence="1">
    <location>
        <begin position="529"/>
        <end position="556"/>
    </location>
</feature>
<dbReference type="Proteomes" id="UP001596158">
    <property type="component" value="Unassembled WGS sequence"/>
</dbReference>
<feature type="coiled-coil region" evidence="1">
    <location>
        <begin position="693"/>
        <end position="720"/>
    </location>
</feature>
<dbReference type="InterPro" id="IPR002988">
    <property type="entry name" value="GA_module"/>
</dbReference>
<feature type="domain" description="DUF1542" evidence="3">
    <location>
        <begin position="870"/>
        <end position="939"/>
    </location>
</feature>
<feature type="domain" description="DUF1542" evidence="3">
    <location>
        <begin position="456"/>
        <end position="526"/>
    </location>
</feature>
<feature type="domain" description="DUF1542" evidence="3">
    <location>
        <begin position="375"/>
        <end position="447"/>
    </location>
</feature>
<dbReference type="EMBL" id="JBHSSG010000007">
    <property type="protein sequence ID" value="MFC6178209.1"/>
    <property type="molecule type" value="Genomic_DNA"/>
</dbReference>
<dbReference type="Pfam" id="PF01468">
    <property type="entry name" value="GA"/>
    <property type="match status" value="1"/>
</dbReference>
<comment type="caution">
    <text evidence="4">The sequence shown here is derived from an EMBL/GenBank/DDBJ whole genome shotgun (WGS) entry which is preliminary data.</text>
</comment>
<feature type="domain" description="DUF1542" evidence="3">
    <location>
        <begin position="705"/>
        <end position="775"/>
    </location>
</feature>
<evidence type="ECO:0000259" key="3">
    <source>
        <dbReference type="Pfam" id="PF07564"/>
    </source>
</evidence>
<keyword evidence="5" id="KW-1185">Reference proteome</keyword>
<feature type="domain" description="Protein G-related albumin-binding (GA) module" evidence="2">
    <location>
        <begin position="4"/>
        <end position="35"/>
    </location>
</feature>
<proteinExistence type="predicted"/>
<evidence type="ECO:0000259" key="2">
    <source>
        <dbReference type="Pfam" id="PF01468"/>
    </source>
</evidence>
<organism evidence="4 5">
    <name type="scientific">Weissella sagaensis</name>
    <dbReference type="NCBI Taxonomy" id="2559928"/>
    <lineage>
        <taxon>Bacteria</taxon>
        <taxon>Bacillati</taxon>
        <taxon>Bacillota</taxon>
        <taxon>Bacilli</taxon>
        <taxon>Lactobacillales</taxon>
        <taxon>Lactobacillaceae</taxon>
        <taxon>Weissella</taxon>
    </lineage>
</organism>
<reference evidence="5" key="1">
    <citation type="journal article" date="2019" name="Int. J. Syst. Evol. Microbiol.">
        <title>The Global Catalogue of Microorganisms (GCM) 10K type strain sequencing project: providing services to taxonomists for standard genome sequencing and annotation.</title>
        <authorList>
            <consortium name="The Broad Institute Genomics Platform"/>
            <consortium name="The Broad Institute Genome Sequencing Center for Infectious Disease"/>
            <person name="Wu L."/>
            <person name="Ma J."/>
        </authorList>
    </citation>
    <scope>NUCLEOTIDE SEQUENCE [LARGE SCALE GENOMIC DNA]</scope>
    <source>
        <strain evidence="5">CCM 8924</strain>
    </source>
</reference>
<feature type="domain" description="DUF1542" evidence="3">
    <location>
        <begin position="620"/>
        <end position="690"/>
    </location>
</feature>
<name>A0ABW1RS33_9LACO</name>
<feature type="domain" description="DUF1542" evidence="3">
    <location>
        <begin position="541"/>
        <end position="611"/>
    </location>
</feature>
<keyword evidence="1" id="KW-0175">Coiled coil</keyword>
<gene>
    <name evidence="4" type="ORF">ACFQGR_02120</name>
</gene>
<evidence type="ECO:0000313" key="4">
    <source>
        <dbReference type="EMBL" id="MFC6178209.1"/>
    </source>
</evidence>
<sequence>MDLLQTATENVINDINNIDGLTSTQISDYESQINKVHDDAILEIGQTLSPEDALTAEQNGEISFTNIKNTAQVQAAKNDAVNAIDTAATNAIAAIENNTSLTAGQKDAYKEQITNAATDAKNDINQATNVADVTTAEDAGTANISAVSDAADLQAAKNDGIAKLDEAKNTTIVQITESGLSADRQNALINAVNEAYDTAVDKVTADTTIVQVNQDTTDGVNAINVAAEAAKNDINNNASLTADEKHDLVAAVDAAANTAKDQITQATSPDEATEATQTGEANIAVVSDAAKLQAAKNDAVAAIDTAATNAIAAIENNTSLTAGQKDAYKEQITNAATDAKNDINQATNVADVTTAEDAGTANISAVSDAAKLQAAKNDAANAIDTAATNAIAAIENNTSLTAGQKDAYKEQITNAATDAKNDINQATNVADVTTAEDAGTANISAVSDAADLQAAKNDGITKLDEAKNTTIAQITESGLSADRQNALINAVNEAYDTAVDKVMADTTIVQVNQDTTDGVNAINGIAGTVTEESETLQAAQETAQNAINAAAEAAKNDINNNASLTVDEKHDLVAAVDEAANTAKDQIAQATSPDEATEATQTGEANIAVVSDAAKLQAAKNEGIAKLDEAKNTTIAQITESGLSADRQNALINAVNEAYDTAVDKVTADTTIVQVNQDTTDGVNAINGIAGTVTEESEALQAAQETAQNAINAAAEAAKNDINNNASLTADEKHDLVAAVDEAANTAKDQIAQATSPDEATEATQTGEANIAVVSDAAELQAAKNEGIAKLDEAKNTTIAQITESGLSADRQNALINAVNEAYDTAVDKVTADTTIVQVNQDTTDGVNAINSIAGTVTEESEALQTAQNVAKDKINQIAQAAIKEINQNSNLTSKEKQRFIDGILQVVTDFNSHITNTTSSQEVALAEKDSEIAINNISGAAKLQAAKNVSINKLDKAKATVIDKVYHSGLSINRQNELINKIKQVYNDAVGKVKNDKTINSVEHDTIVGLNAINSILSEISKEMASLHDVLLCQ</sequence>
<feature type="domain" description="DUF1542" evidence="3">
    <location>
        <begin position="295"/>
        <end position="368"/>
    </location>
</feature>